<protein>
    <submittedName>
        <fullName evidence="2">Uncharacterized protein</fullName>
    </submittedName>
</protein>
<comment type="caution">
    <text evidence="2">The sequence shown here is derived from an EMBL/GenBank/DDBJ whole genome shotgun (WGS) entry which is preliminary data.</text>
</comment>
<evidence type="ECO:0000313" key="3">
    <source>
        <dbReference type="Proteomes" id="UP000053557"/>
    </source>
</evidence>
<keyword evidence="3" id="KW-1185">Reference proteome</keyword>
<sequence length="111" mass="12427">MRNDSENATLSSSDLSGNKTDSAQHATCLSKGWVSVFQCPVCGELMEALTNFHCVSRHRMTRRDVVDGHGMPKYVSPAMKREIQQWIRSSQLISKIDFDVAQAAARSQVRK</sequence>
<feature type="region of interest" description="Disordered" evidence="1">
    <location>
        <begin position="1"/>
        <end position="22"/>
    </location>
</feature>
<dbReference type="AlphaFoldDB" id="A0A101XQM0"/>
<proteinExistence type="predicted"/>
<organism evidence="2 3">
    <name type="scientific">Ferroacidibacillus organovorans</name>
    <dbReference type="NCBI Taxonomy" id="1765683"/>
    <lineage>
        <taxon>Bacteria</taxon>
        <taxon>Bacillati</taxon>
        <taxon>Bacillota</taxon>
        <taxon>Bacilli</taxon>
        <taxon>Bacillales</taxon>
        <taxon>Alicyclobacillaceae</taxon>
        <taxon>Ferroacidibacillus</taxon>
    </lineage>
</organism>
<evidence type="ECO:0000313" key="2">
    <source>
        <dbReference type="EMBL" id="KUO95743.1"/>
    </source>
</evidence>
<dbReference type="Proteomes" id="UP000053557">
    <property type="component" value="Unassembled WGS sequence"/>
</dbReference>
<dbReference type="EMBL" id="LPVJ01000037">
    <property type="protein sequence ID" value="KUO95743.1"/>
    <property type="molecule type" value="Genomic_DNA"/>
</dbReference>
<evidence type="ECO:0000256" key="1">
    <source>
        <dbReference type="SAM" id="MobiDB-lite"/>
    </source>
</evidence>
<name>A0A101XQM0_9BACL</name>
<accession>A0A101XQM0</accession>
<reference evidence="2 3" key="1">
    <citation type="submission" date="2015-12" db="EMBL/GenBank/DDBJ databases">
        <title>Draft genome sequence of Acidibacillus ferrooxidans ITV001, isolated from a chalcopyrite acid mine drainage site in Brazil.</title>
        <authorList>
            <person name="Dall'Agnol H."/>
            <person name="Nancucheo I."/>
            <person name="Johnson B."/>
            <person name="Oliveira R."/>
            <person name="Leite L."/>
            <person name="Pylro V."/>
            <person name="Nunes G.L."/>
            <person name="Tzotzos G."/>
            <person name="Fernandes G.R."/>
            <person name="Dutra J."/>
            <person name="Orellana S.C."/>
            <person name="Oliveira G."/>
        </authorList>
    </citation>
    <scope>NUCLEOTIDE SEQUENCE [LARGE SCALE GENOMIC DNA]</scope>
    <source>
        <strain evidence="3">ITV01</strain>
    </source>
</reference>
<gene>
    <name evidence="2" type="ORF">ATW55_05265</name>
</gene>